<evidence type="ECO:0000313" key="3">
    <source>
        <dbReference type="Proteomes" id="UP000033731"/>
    </source>
</evidence>
<proteinExistence type="predicted"/>
<comment type="caution">
    <text evidence="2">The sequence shown here is derived from an EMBL/GenBank/DDBJ whole genome shotgun (WGS) entry which is preliminary data.</text>
</comment>
<name>A0A0F4VLT5_9HYPH</name>
<accession>A0A0F4VLT5</accession>
<dbReference type="EMBL" id="JMTK01000002">
    <property type="protein sequence ID" value="KJZ81647.1"/>
    <property type="molecule type" value="Genomic_DNA"/>
</dbReference>
<evidence type="ECO:0000313" key="2">
    <source>
        <dbReference type="EMBL" id="KJZ81647.1"/>
    </source>
</evidence>
<sequence>MPTETTVDFPEKEKKASDTPQTIKGTNKTTRKIFATQVREALRIISNMIIYYPQNH</sequence>
<organism evidence="2 3">
    <name type="scientific">Candidatus Liberibacter solanacearum</name>
    <dbReference type="NCBI Taxonomy" id="556287"/>
    <lineage>
        <taxon>Bacteria</taxon>
        <taxon>Pseudomonadati</taxon>
        <taxon>Pseudomonadota</taxon>
        <taxon>Alphaproteobacteria</taxon>
        <taxon>Hyphomicrobiales</taxon>
        <taxon>Rhizobiaceae</taxon>
        <taxon>Liberibacter</taxon>
    </lineage>
</organism>
<keyword evidence="3" id="KW-1185">Reference proteome</keyword>
<reference evidence="2 3" key="1">
    <citation type="journal article" date="2015" name="Phytopathology">
        <title>Genomes of Candidatus Liberibacter solanacearum haplotype A from New Zealand and the USA suggest significant genome plasticity in the species.</title>
        <authorList>
            <person name="Thompson S.M."/>
            <person name="Johnson C.P."/>
            <person name="Lu A.Y."/>
            <person name="Frampton R.A."/>
            <person name="Sullivan K.L."/>
            <person name="Fiers M.W."/>
            <person name="Crowhurst R.N."/>
            <person name="Pitman A.R."/>
            <person name="Scott I."/>
            <person name="Gudmestad N.C."/>
            <person name="Smith G.R."/>
        </authorList>
    </citation>
    <scope>NUCLEOTIDE SEQUENCE [LARGE SCALE GENOMIC DNA]</scope>
    <source>
        <strain evidence="2 3">LsoNZ1</strain>
    </source>
</reference>
<feature type="region of interest" description="Disordered" evidence="1">
    <location>
        <begin position="1"/>
        <end position="24"/>
    </location>
</feature>
<dbReference type="AlphaFoldDB" id="A0A0F4VLT5"/>
<dbReference type="Proteomes" id="UP000033731">
    <property type="component" value="Unassembled WGS sequence"/>
</dbReference>
<evidence type="ECO:0000256" key="1">
    <source>
        <dbReference type="SAM" id="MobiDB-lite"/>
    </source>
</evidence>
<gene>
    <name evidence="2" type="ORF">DJ66_0369</name>
</gene>
<protein>
    <submittedName>
        <fullName evidence="2">Uncharacterized protein</fullName>
    </submittedName>
</protein>